<dbReference type="EMBL" id="LN714502">
    <property type="protein sequence ID" value="CEL78815.1"/>
    <property type="molecule type" value="Genomic_DNA"/>
</dbReference>
<accession>A0A0F7VE24</accession>
<evidence type="ECO:0000313" key="1">
    <source>
        <dbReference type="EMBL" id="CEL78815.1"/>
    </source>
</evidence>
<organism evidence="1">
    <name type="scientific">Toxoplasma gondii (strain ATCC 50861 / VEG)</name>
    <dbReference type="NCBI Taxonomy" id="432359"/>
    <lineage>
        <taxon>Eukaryota</taxon>
        <taxon>Sar</taxon>
        <taxon>Alveolata</taxon>
        <taxon>Apicomplexa</taxon>
        <taxon>Conoidasida</taxon>
        <taxon>Coccidia</taxon>
        <taxon>Eucoccidiorida</taxon>
        <taxon>Eimeriorina</taxon>
        <taxon>Sarcocystidae</taxon>
        <taxon>Toxoplasma</taxon>
    </lineage>
</organism>
<protein>
    <submittedName>
        <fullName evidence="1">Uncharacterized protein</fullName>
    </submittedName>
</protein>
<gene>
    <name evidence="1" type="ORF">BN1205_028665</name>
</gene>
<proteinExistence type="predicted"/>
<reference evidence="1" key="1">
    <citation type="journal article" date="2015" name="PLoS ONE">
        <title>Comprehensive Evaluation of Toxoplasma gondii VEG and Neospora caninum LIV Genomes with Tachyzoite Stage Transcriptome and Proteome Defines Novel Transcript Features.</title>
        <authorList>
            <person name="Ramaprasad A."/>
            <person name="Mourier T."/>
            <person name="Naeem R."/>
            <person name="Malas T.B."/>
            <person name="Moussa E."/>
            <person name="Panigrahi A."/>
            <person name="Vermont S.J."/>
            <person name="Otto T.D."/>
            <person name="Wastling J."/>
            <person name="Pain A."/>
        </authorList>
    </citation>
    <scope>NUCLEOTIDE SEQUENCE</scope>
    <source>
        <strain evidence="1">VEG</strain>
    </source>
</reference>
<name>A0A0F7VE24_TOXGV</name>
<dbReference type="AlphaFoldDB" id="A0A0F7VE24"/>
<sequence length="50" mass="5553">MFPGMLREAPKEPLSPKWRLVLRVVGFVGVCVLIAKCADLADMPENNRLA</sequence>